<keyword evidence="3 6" id="KW-0658">Purine biosynthesis</keyword>
<feature type="binding site" evidence="6">
    <location>
        <position position="106"/>
    </location>
    <ligand>
        <name>(6R)-10-formyltetrahydrofolate</name>
        <dbReference type="ChEBI" id="CHEBI:195366"/>
    </ligand>
</feature>
<dbReference type="STRING" id="1464123.SAMN05444126_12413"/>
<gene>
    <name evidence="6" type="primary">purN</name>
    <name evidence="8" type="ORF">SAMN05444126_12413</name>
</gene>
<comment type="similarity">
    <text evidence="4 6">Belongs to the GART family.</text>
</comment>
<dbReference type="FunFam" id="3.40.50.170:FF:000007">
    <property type="entry name" value="Phosphoribosylglycinamide formyltransferase"/>
    <property type="match status" value="1"/>
</dbReference>
<dbReference type="RefSeq" id="WP_093074106.1">
    <property type="nucleotide sequence ID" value="NZ_FOGV01000024.1"/>
</dbReference>
<dbReference type="PANTHER" id="PTHR43369">
    <property type="entry name" value="PHOSPHORIBOSYLGLYCINAMIDE FORMYLTRANSFERASE"/>
    <property type="match status" value="1"/>
</dbReference>
<evidence type="ECO:0000256" key="3">
    <source>
        <dbReference type="ARBA" id="ARBA00022755"/>
    </source>
</evidence>
<comment type="caution">
    <text evidence="8">The sequence shown here is derived from an EMBL/GenBank/DDBJ whole genome shotgun (WGS) entry which is preliminary data.</text>
</comment>
<dbReference type="InterPro" id="IPR002376">
    <property type="entry name" value="Formyl_transf_N"/>
</dbReference>
<evidence type="ECO:0000256" key="4">
    <source>
        <dbReference type="ARBA" id="ARBA00038440"/>
    </source>
</evidence>
<dbReference type="GO" id="GO:0006189">
    <property type="term" value="P:'de novo' IMP biosynthetic process"/>
    <property type="evidence" value="ECO:0007669"/>
    <property type="project" value="UniProtKB-UniRule"/>
</dbReference>
<dbReference type="InterPro" id="IPR036477">
    <property type="entry name" value="Formyl_transf_N_sf"/>
</dbReference>
<keyword evidence="2 6" id="KW-0808">Transferase</keyword>
<dbReference type="AlphaFoldDB" id="A0A1H9VV14"/>
<dbReference type="Pfam" id="PF00551">
    <property type="entry name" value="Formyl_trans_N"/>
    <property type="match status" value="1"/>
</dbReference>
<accession>A0A1H9VV14</accession>
<organism evidence="8 9">
    <name type="scientific">Salisediminibacterium halotolerans</name>
    <dbReference type="NCBI Taxonomy" id="517425"/>
    <lineage>
        <taxon>Bacteria</taxon>
        <taxon>Bacillati</taxon>
        <taxon>Bacillota</taxon>
        <taxon>Bacilli</taxon>
        <taxon>Bacillales</taxon>
        <taxon>Bacillaceae</taxon>
        <taxon>Salisediminibacterium</taxon>
    </lineage>
</organism>
<dbReference type="Proteomes" id="UP000199318">
    <property type="component" value="Unassembled WGS sequence"/>
</dbReference>
<proteinExistence type="inferred from homology"/>
<evidence type="ECO:0000256" key="2">
    <source>
        <dbReference type="ARBA" id="ARBA00022679"/>
    </source>
</evidence>
<dbReference type="SUPFAM" id="SSF53328">
    <property type="entry name" value="Formyltransferase"/>
    <property type="match status" value="1"/>
</dbReference>
<dbReference type="EMBL" id="FOGV01000024">
    <property type="protein sequence ID" value="SES25442.1"/>
    <property type="molecule type" value="Genomic_DNA"/>
</dbReference>
<comment type="catalytic activity">
    <reaction evidence="5 6">
        <text>N(1)-(5-phospho-beta-D-ribosyl)glycinamide + (6R)-10-formyltetrahydrofolate = N(2)-formyl-N(1)-(5-phospho-beta-D-ribosyl)glycinamide + (6S)-5,6,7,8-tetrahydrofolate + H(+)</text>
        <dbReference type="Rhea" id="RHEA:15053"/>
        <dbReference type="ChEBI" id="CHEBI:15378"/>
        <dbReference type="ChEBI" id="CHEBI:57453"/>
        <dbReference type="ChEBI" id="CHEBI:143788"/>
        <dbReference type="ChEBI" id="CHEBI:147286"/>
        <dbReference type="ChEBI" id="CHEBI:195366"/>
        <dbReference type="EC" id="2.1.2.2"/>
    </reaction>
</comment>
<feature type="active site" description="Proton donor" evidence="6">
    <location>
        <position position="108"/>
    </location>
</feature>
<dbReference type="UniPathway" id="UPA00074">
    <property type="reaction ID" value="UER00126"/>
</dbReference>
<feature type="domain" description="Formyl transferase N-terminal" evidence="7">
    <location>
        <begin position="1"/>
        <end position="181"/>
    </location>
</feature>
<evidence type="ECO:0000313" key="8">
    <source>
        <dbReference type="EMBL" id="SES25442.1"/>
    </source>
</evidence>
<dbReference type="Gene3D" id="3.40.50.170">
    <property type="entry name" value="Formyl transferase, N-terminal domain"/>
    <property type="match status" value="1"/>
</dbReference>
<evidence type="ECO:0000313" key="9">
    <source>
        <dbReference type="Proteomes" id="UP000199318"/>
    </source>
</evidence>
<dbReference type="GO" id="GO:0005829">
    <property type="term" value="C:cytosol"/>
    <property type="evidence" value="ECO:0007669"/>
    <property type="project" value="TreeGrafter"/>
</dbReference>
<evidence type="ECO:0000256" key="5">
    <source>
        <dbReference type="ARBA" id="ARBA00047664"/>
    </source>
</evidence>
<dbReference type="GO" id="GO:0004644">
    <property type="term" value="F:phosphoribosylglycinamide formyltransferase activity"/>
    <property type="evidence" value="ECO:0007669"/>
    <property type="project" value="UniProtKB-UniRule"/>
</dbReference>
<dbReference type="PROSITE" id="PS00373">
    <property type="entry name" value="GART"/>
    <property type="match status" value="1"/>
</dbReference>
<comment type="pathway">
    <text evidence="1 6">Purine metabolism; IMP biosynthesis via de novo pathway; N(2)-formyl-N(1)-(5-phospho-D-ribosyl)glycinamide from N(1)-(5-phospho-D-ribosyl)glycinamide (10-formyl THF route): step 1/1.</text>
</comment>
<dbReference type="EC" id="2.1.2.2" evidence="6"/>
<dbReference type="OrthoDB" id="9806170at2"/>
<dbReference type="NCBIfam" id="TIGR00639">
    <property type="entry name" value="PurN"/>
    <property type="match status" value="1"/>
</dbReference>
<dbReference type="HAMAP" id="MF_01930">
    <property type="entry name" value="PurN"/>
    <property type="match status" value="1"/>
</dbReference>
<feature type="binding site" evidence="6">
    <location>
        <position position="64"/>
    </location>
    <ligand>
        <name>(6R)-10-formyltetrahydrofolate</name>
        <dbReference type="ChEBI" id="CHEBI:195366"/>
    </ligand>
</feature>
<evidence type="ECO:0000256" key="1">
    <source>
        <dbReference type="ARBA" id="ARBA00005054"/>
    </source>
</evidence>
<name>A0A1H9VV14_9BACI</name>
<dbReference type="InterPro" id="IPR001555">
    <property type="entry name" value="GART_AS"/>
</dbReference>
<reference evidence="9" key="1">
    <citation type="submission" date="2016-10" db="EMBL/GenBank/DDBJ databases">
        <authorList>
            <person name="de Groot N.N."/>
        </authorList>
    </citation>
    <scope>NUCLEOTIDE SEQUENCE [LARGE SCALE GENOMIC DNA]</scope>
    <source>
        <strain evidence="9">10nlg</strain>
    </source>
</reference>
<keyword evidence="9" id="KW-1185">Reference proteome</keyword>
<evidence type="ECO:0000256" key="6">
    <source>
        <dbReference type="HAMAP-Rule" id="MF_01930"/>
    </source>
</evidence>
<evidence type="ECO:0000259" key="7">
    <source>
        <dbReference type="Pfam" id="PF00551"/>
    </source>
</evidence>
<feature type="binding site" evidence="6">
    <location>
        <begin position="89"/>
        <end position="92"/>
    </location>
    <ligand>
        <name>(6R)-10-formyltetrahydrofolate</name>
        <dbReference type="ChEBI" id="CHEBI:195366"/>
    </ligand>
</feature>
<comment type="function">
    <text evidence="6">Catalyzes the transfer of a formyl group from 10-formyltetrahydrofolate to 5-phospho-ribosyl-glycinamide (GAR), producing 5-phospho-ribosyl-N-formylglycinamide (FGAR) and tetrahydrofolate.</text>
</comment>
<dbReference type="CDD" id="cd08645">
    <property type="entry name" value="FMT_core_GART"/>
    <property type="match status" value="1"/>
</dbReference>
<dbReference type="InterPro" id="IPR004607">
    <property type="entry name" value="GART"/>
</dbReference>
<sequence>MKIALFASGDGSNVQAVLDACQTGCMKAEPVLIVSDNPEAFVLTRAEKAGVPTFSARPKDLGGKEAFEREVLQTLRSYGAEWLVLAGYMRLLSPVLLVPFEKRIINIHPSLLPSFPGLDAVGQAFQAGVKITGVTIHFVDEGMDTGPIIEQEPVRIEKTDTYDTLSKKIKQIEHRLYPDVIRRVIEEE</sequence>
<protein>
    <recommendedName>
        <fullName evidence="6">Phosphoribosylglycinamide formyltransferase</fullName>
        <ecNumber evidence="6">2.1.2.2</ecNumber>
    </recommendedName>
    <alternativeName>
        <fullName evidence="6">5'-phosphoribosylglycinamide transformylase</fullName>
    </alternativeName>
    <alternativeName>
        <fullName evidence="6">GAR transformylase</fullName>
        <shortName evidence="6">GART</shortName>
    </alternativeName>
</protein>
<feature type="binding site" evidence="6">
    <location>
        <begin position="11"/>
        <end position="13"/>
    </location>
    <ligand>
        <name>N(1)-(5-phospho-beta-D-ribosyl)glycinamide</name>
        <dbReference type="ChEBI" id="CHEBI:143788"/>
    </ligand>
</feature>
<dbReference type="PANTHER" id="PTHR43369:SF2">
    <property type="entry name" value="PHOSPHORIBOSYLGLYCINAMIDE FORMYLTRANSFERASE"/>
    <property type="match status" value="1"/>
</dbReference>
<feature type="site" description="Raises pKa of active site His" evidence="6">
    <location>
        <position position="144"/>
    </location>
</feature>